<evidence type="ECO:0000313" key="3">
    <source>
        <dbReference type="Proteomes" id="UP001217918"/>
    </source>
</evidence>
<proteinExistence type="predicted"/>
<dbReference type="AlphaFoldDB" id="A0AAD9HXH7"/>
<reference evidence="2" key="1">
    <citation type="journal article" date="2023" name="Mol. Plant Microbe Interact.">
        <title>Elucidating the Obligate Nature and Biological Capacity of an Invasive Fungal Corn Pathogen.</title>
        <authorList>
            <person name="MacCready J.S."/>
            <person name="Roggenkamp E.M."/>
            <person name="Gdanetz K."/>
            <person name="Chilvers M.I."/>
        </authorList>
    </citation>
    <scope>NUCLEOTIDE SEQUENCE</scope>
    <source>
        <strain evidence="2">PM02</strain>
    </source>
</reference>
<comment type="caution">
    <text evidence="2">The sequence shown here is derived from an EMBL/GenBank/DDBJ whole genome shotgun (WGS) entry which is preliminary data.</text>
</comment>
<sequence>MPTQLVLHQSQQRAVARQLNRPPALRLAAPPVRPDLDMEAAGASRVGARLLREVEEASLDEILTTVRTTLTGARPTATTPTTADSLLNRHQPLQHHLPPPPYPLPALDALARQHFLATSSAPLALRGRPLPLLYALVAAIVAPPLAQAVLVIDVDWRFDATRLLEQAALLHDHDHGGGAGSAEEALRHVHVVRPARGSPLRTHVAAVVAEARAHMVYGEHGSRARGFWGTVVVGGERDPGTGGGRGDGAAVEVTAGWRGWCTVEREPVAGFGIREGVQR</sequence>
<organism evidence="2 3">
    <name type="scientific">Phyllachora maydis</name>
    <dbReference type="NCBI Taxonomy" id="1825666"/>
    <lineage>
        <taxon>Eukaryota</taxon>
        <taxon>Fungi</taxon>
        <taxon>Dikarya</taxon>
        <taxon>Ascomycota</taxon>
        <taxon>Pezizomycotina</taxon>
        <taxon>Sordariomycetes</taxon>
        <taxon>Sordariomycetidae</taxon>
        <taxon>Phyllachorales</taxon>
        <taxon>Phyllachoraceae</taxon>
        <taxon>Phyllachora</taxon>
    </lineage>
</organism>
<keyword evidence="1" id="KW-1133">Transmembrane helix</keyword>
<protein>
    <submittedName>
        <fullName evidence="2">Uncharacterized protein</fullName>
    </submittedName>
</protein>
<name>A0AAD9HXH7_9PEZI</name>
<keyword evidence="3" id="KW-1185">Reference proteome</keyword>
<keyword evidence="1" id="KW-0812">Transmembrane</keyword>
<dbReference type="Proteomes" id="UP001217918">
    <property type="component" value="Unassembled WGS sequence"/>
</dbReference>
<evidence type="ECO:0000313" key="2">
    <source>
        <dbReference type="EMBL" id="KAK2067243.1"/>
    </source>
</evidence>
<evidence type="ECO:0000256" key="1">
    <source>
        <dbReference type="SAM" id="Phobius"/>
    </source>
</evidence>
<gene>
    <name evidence="2" type="ORF">P8C59_000999</name>
</gene>
<accession>A0AAD9HXH7</accession>
<dbReference type="EMBL" id="JAQQPM010000001">
    <property type="protein sequence ID" value="KAK2067243.1"/>
    <property type="molecule type" value="Genomic_DNA"/>
</dbReference>
<feature type="transmembrane region" description="Helical" evidence="1">
    <location>
        <begin position="132"/>
        <end position="152"/>
    </location>
</feature>
<keyword evidence="1" id="KW-0472">Membrane</keyword>